<dbReference type="PANTHER" id="PTHR31434">
    <property type="entry name" value="S PHASE CYCLIN A-ASSOCIATED PROTEIN IN THE ENDOPLASMIC RETICULUM"/>
    <property type="match status" value="1"/>
</dbReference>
<dbReference type="Gene3D" id="3.30.160.60">
    <property type="entry name" value="Classic Zinc Finger"/>
    <property type="match status" value="1"/>
</dbReference>
<dbReference type="Proteomes" id="UP000613066">
    <property type="component" value="Unassembled WGS sequence"/>
</dbReference>
<evidence type="ECO:0000313" key="4">
    <source>
        <dbReference type="EMBL" id="NXC50325.1"/>
    </source>
</evidence>
<dbReference type="PANTHER" id="PTHR31434:SF2">
    <property type="entry name" value="S PHASE CYCLIN A-ASSOCIATED PROTEIN IN THE ENDOPLASMIC RETICULUM"/>
    <property type="match status" value="1"/>
</dbReference>
<feature type="region of interest" description="Disordered" evidence="2">
    <location>
        <begin position="509"/>
        <end position="541"/>
    </location>
</feature>
<dbReference type="InterPro" id="IPR036236">
    <property type="entry name" value="Znf_C2H2_sf"/>
</dbReference>
<feature type="compositionally biased region" description="Basic and acidic residues" evidence="2">
    <location>
        <begin position="329"/>
        <end position="342"/>
    </location>
</feature>
<evidence type="ECO:0000256" key="2">
    <source>
        <dbReference type="SAM" id="MobiDB-lite"/>
    </source>
</evidence>
<dbReference type="GO" id="GO:0008270">
    <property type="term" value="F:zinc ion binding"/>
    <property type="evidence" value="ECO:0007669"/>
    <property type="project" value="InterPro"/>
</dbReference>
<gene>
    <name evidence="4" type="primary">Scaper</name>
    <name evidence="4" type="ORF">PENPIL_R08870</name>
</gene>
<keyword evidence="5" id="KW-1185">Reference proteome</keyword>
<name>A0A851PFS6_9GALL</name>
<feature type="coiled-coil region" evidence="1">
    <location>
        <begin position="422"/>
        <end position="464"/>
    </location>
</feature>
<feature type="region of interest" description="Disordered" evidence="2">
    <location>
        <begin position="36"/>
        <end position="65"/>
    </location>
</feature>
<organism evidence="4 5">
    <name type="scientific">Penelope pileata</name>
    <dbReference type="NCBI Taxonomy" id="1118817"/>
    <lineage>
        <taxon>Eukaryota</taxon>
        <taxon>Metazoa</taxon>
        <taxon>Chordata</taxon>
        <taxon>Craniata</taxon>
        <taxon>Vertebrata</taxon>
        <taxon>Euteleostomi</taxon>
        <taxon>Archelosauria</taxon>
        <taxon>Archosauria</taxon>
        <taxon>Dinosauria</taxon>
        <taxon>Saurischia</taxon>
        <taxon>Theropoda</taxon>
        <taxon>Coelurosauria</taxon>
        <taxon>Aves</taxon>
        <taxon>Neognathae</taxon>
        <taxon>Galloanserae</taxon>
        <taxon>Galliformes</taxon>
        <taxon>Cracidae</taxon>
        <taxon>Penelope</taxon>
    </lineage>
</organism>
<feature type="compositionally biased region" description="Polar residues" evidence="2">
    <location>
        <begin position="45"/>
        <end position="65"/>
    </location>
</feature>
<dbReference type="EMBL" id="WBMW01005982">
    <property type="protein sequence ID" value="NXC50325.1"/>
    <property type="molecule type" value="Genomic_DNA"/>
</dbReference>
<feature type="compositionally biased region" description="Polar residues" evidence="2">
    <location>
        <begin position="345"/>
        <end position="368"/>
    </location>
</feature>
<reference evidence="4" key="1">
    <citation type="submission" date="2019-09" db="EMBL/GenBank/DDBJ databases">
        <title>Bird 10,000 Genomes (B10K) Project - Family phase.</title>
        <authorList>
            <person name="Zhang G."/>
        </authorList>
    </citation>
    <scope>NUCLEOTIDE SEQUENCE</scope>
    <source>
        <strain evidence="4">B10K-DU-001-08</strain>
        <tissue evidence="4">Muscle</tissue>
    </source>
</reference>
<keyword evidence="1" id="KW-0175">Coiled coil</keyword>
<feature type="region of interest" description="Disordered" evidence="2">
    <location>
        <begin position="228"/>
        <end position="375"/>
    </location>
</feature>
<dbReference type="Pfam" id="PF16501">
    <property type="entry name" value="SCAPER_N"/>
    <property type="match status" value="1"/>
</dbReference>
<dbReference type="SMART" id="SM00451">
    <property type="entry name" value="ZnF_U1"/>
    <property type="match status" value="1"/>
</dbReference>
<sequence length="1400" mass="158003">FQASFQRSNSHDKVRKIVAEEGRTARNLIAWSVPLENKDDDGKSKWQTGGKTKRSTQGAHKTTKQSTTIDCKLSAAAGDKNFDKSPTKARQPRKVDLRARYWAFLFDNLRRAVDEIYVTCESDQSVVECKEVLMMLDNYVRDFKALIDWIQLQEKLEKTDAQSRPTSLAWEVKKMSPGRHVIPSPSTDRISVTSNARRSLNFGNPSVTISATRLAPAGVSWADKVKANHGSKAANPESATTQTCLPAPVQKSSRKNGKDRKDAEGWETVQRGRPVRSRSIALAAKSPVAAESLKARGDSDKENVVSPPSENKPSNSLPDNGAPKTTELVQKDPLHQSEHPLIERTQVTHTSEDSVSSGTLLQEDSLQPVSEVPPVLTSPDCASAALQMSEASSVVADSIDQHQTEKVKSETEMDPSDISNSMAEVLAKKEELADRLEKANEEAIASAIAEEEQLTREIEAEENNDINIETDNDSDFSASMGNGSISFCGMSLDWNDVLADYEARESWRQSNSWGDRVEEEPARPPGHGIHMHEKLSSPSRKRTIAESKKKHEEKQMKAQQLREKLREEKTLKLQKLMEREKDIRKWKEELLDQRRRMMEEKLLHAEFKREVQLQAIVKKAQEEEAKVNEIAFINTLEAQNKRHDVLNKLKEYEQRLNELQEERQRRQEEKQARDEAVQERKRALEAERQARVEELLMKRKEQEARIEQQRQEKEKAREDAARERARDREERLAALTAAQQEAMEELQKKIQLKHDESIRRHMEQIEQRKEKAAELSSGRHANTDYAPKLTPYERKKQCSLCNVTISSEVYLFSHIKGKKHQQAVRENSSIQGRELSDEEVEHLSLKKYIVDIVIESSVPVEPSKDGEEKQKTKKKAKKLKARMNSRAKEYESLMEAKNAVSDSPFKAKLQRLAKDLLKHLQMQDGCSLANNKVSALDRTLGEISRILEKENAADQIAFRAAGGLAALEHILQSVTSPTNLNAASRIPFKSLCSTVNAYGLTCNNCTENCTYILFSNKITFLMDLLINQFTVSVPDDHNATSGRSANKQVFEGLTTGLLRITAVIFRCLISSFPDGNNHSTALKIMQEVKSKSSQVEAFNSRVQDLISYVVNIGLIDKLCCCFLSVQGPVDENPKIATFLQNATALLHGICQLCFAVSGRPWNIFDGTRQDPTGLTAVLQSTDLVGVLHMLYCVLFHGTISDPNTASPKDSYAESTVQVAIQSLRFFNSFAVLDLPAFQSIVGAEGLSLAFRHIISSLLWYCSQHTCEGLLHEVIICVGYFTVNNTDNQIIVQSGRHPTVLQKLCQLPFQYFSDPRLIKVLFPSLIAACYNNPQNKIILEQEMSCVLLATFIQDFAQSSGQTDNLLSQQREKLFDPQDYLELSNRFPRPCWEEARQFFLRR</sequence>
<feature type="compositionally biased region" description="Polar residues" evidence="2">
    <location>
        <begin position="306"/>
        <end position="318"/>
    </location>
</feature>
<protein>
    <submittedName>
        <fullName evidence="4">SCAPE protein</fullName>
    </submittedName>
</protein>
<feature type="compositionally biased region" description="Basic and acidic residues" evidence="2">
    <location>
        <begin position="293"/>
        <end position="303"/>
    </location>
</feature>
<feature type="non-terminal residue" evidence="4">
    <location>
        <position position="1"/>
    </location>
</feature>
<dbReference type="SUPFAM" id="SSF57667">
    <property type="entry name" value="beta-beta-alpha zinc fingers"/>
    <property type="match status" value="1"/>
</dbReference>
<dbReference type="OrthoDB" id="71500at2759"/>
<feature type="compositionally biased region" description="Basic residues" evidence="2">
    <location>
        <begin position="871"/>
        <end position="881"/>
    </location>
</feature>
<proteinExistence type="predicted"/>
<evidence type="ECO:0000256" key="1">
    <source>
        <dbReference type="SAM" id="Coils"/>
    </source>
</evidence>
<dbReference type="InterPro" id="IPR003604">
    <property type="entry name" value="Matrin/U1-like-C_Znf_C2H2"/>
</dbReference>
<dbReference type="InterPro" id="IPR032446">
    <property type="entry name" value="SCAPER_N"/>
</dbReference>
<dbReference type="Pfam" id="PF12874">
    <property type="entry name" value="zf-met"/>
    <property type="match status" value="1"/>
</dbReference>
<feature type="region of interest" description="Disordered" evidence="2">
    <location>
        <begin position="705"/>
        <end position="727"/>
    </location>
</feature>
<feature type="non-terminal residue" evidence="4">
    <location>
        <position position="1400"/>
    </location>
</feature>
<dbReference type="InterPro" id="IPR013087">
    <property type="entry name" value="Znf_C2H2_type"/>
</dbReference>
<feature type="region of interest" description="Disordered" evidence="2">
    <location>
        <begin position="860"/>
        <end position="881"/>
    </location>
</feature>
<dbReference type="FunFam" id="3.30.160.60:FF:000680">
    <property type="entry name" value="S phase cyclin A-associated protein in the endoplasmic reticulum"/>
    <property type="match status" value="1"/>
</dbReference>
<feature type="domain" description="U1-type" evidence="3">
    <location>
        <begin position="793"/>
        <end position="827"/>
    </location>
</feature>
<evidence type="ECO:0000259" key="3">
    <source>
        <dbReference type="SMART" id="SM00451"/>
    </source>
</evidence>
<comment type="caution">
    <text evidence="4">The sequence shown here is derived from an EMBL/GenBank/DDBJ whole genome shotgun (WGS) entry which is preliminary data.</text>
</comment>
<feature type="coiled-coil region" evidence="1">
    <location>
        <begin position="544"/>
        <end position="596"/>
    </location>
</feature>
<evidence type="ECO:0000313" key="5">
    <source>
        <dbReference type="Proteomes" id="UP000613066"/>
    </source>
</evidence>
<accession>A0A851PFS6</accession>
<dbReference type="GO" id="GO:0003676">
    <property type="term" value="F:nucleic acid binding"/>
    <property type="evidence" value="ECO:0007669"/>
    <property type="project" value="InterPro"/>
</dbReference>